<dbReference type="AlphaFoldDB" id="A0A0U1QSC1"/>
<evidence type="ECO:0000313" key="10">
    <source>
        <dbReference type="Proteomes" id="UP000035553"/>
    </source>
</evidence>
<gene>
    <name evidence="9" type="ORF">SINU_01545</name>
</gene>
<evidence type="ECO:0000256" key="2">
    <source>
        <dbReference type="ARBA" id="ARBA00009130"/>
    </source>
</evidence>
<dbReference type="InterPro" id="IPR004099">
    <property type="entry name" value="Pyr_nucl-diS_OxRdtase_dimer"/>
</dbReference>
<dbReference type="PRINTS" id="PR00368">
    <property type="entry name" value="FADPNR"/>
</dbReference>
<dbReference type="STRING" id="1069536.SINU_01545"/>
<evidence type="ECO:0000256" key="6">
    <source>
        <dbReference type="ARBA" id="ARBA00023284"/>
    </source>
</evidence>
<keyword evidence="6" id="KW-0676">Redox-active center</keyword>
<accession>A0A0U1QSC1</accession>
<comment type="cofactor">
    <cofactor evidence="1">
        <name>FAD</name>
        <dbReference type="ChEBI" id="CHEBI:57692"/>
    </cofactor>
</comment>
<feature type="domain" description="Pyridine nucleotide-disulphide oxidoreductase dimerisation" evidence="7">
    <location>
        <begin position="332"/>
        <end position="432"/>
    </location>
</feature>
<keyword evidence="10" id="KW-1185">Reference proteome</keyword>
<sequence>MNIVVVGTSHGGYEAVKTVLENYPDAKVKLFEQSDRVSFLSCGIQLYLEGAVQDINYIHYATKEGYSDQGVDVYTRHQVTGLDPDLKMIHVKNLDTNETYDETYDKLILAPGATPRKLPFKGNDLDNVYFLRGREWALKSKAKIEDPSVSDVVVIGSGYIGIEVVEAYAKAGKKVTVIDVTDRILPTYLDHEFTDILTADLQKHGINVRTGEFVQEIQGRDGKASAVITDKGTYPADLVVEAAGVVPNTDWLKETLDLNSNGTIVVDAYQKTSAPDVFAAGDACMIRYNPTGKEMTIALATNARRQGVAAALNLEKPTLKIEGVSGTSALSLFDYKFATTGIKDATAAKSGLETSSVFVTDYYRPAFVPGTEKIYMKLTYEVGSNRIVGAQLLSKHDITAAINTLSLAIATKQTTQQLAFADFFFQPEFDQQWNYLCALAHAAIGKQKRFNRWRCKQTR</sequence>
<reference evidence="9 10" key="1">
    <citation type="journal article" date="2011" name="J. Bacteriol.">
        <title>Draft genome sequence of Sporolactobacillus inulinus strain CASD, an efficient D-lactic acid-producing bacterium with high-concentration lactate tolerance capability.</title>
        <authorList>
            <person name="Yu B."/>
            <person name="Su F."/>
            <person name="Wang L."/>
            <person name="Xu K."/>
            <person name="Zhao B."/>
            <person name="Xu P."/>
        </authorList>
    </citation>
    <scope>NUCLEOTIDE SEQUENCE [LARGE SCALE GENOMIC DNA]</scope>
    <source>
        <strain evidence="9 10">CASD</strain>
    </source>
</reference>
<comment type="caution">
    <text evidence="9">The sequence shown here is derived from an EMBL/GenBank/DDBJ whole genome shotgun (WGS) entry which is preliminary data.</text>
</comment>
<dbReference type="Gene3D" id="3.30.390.30">
    <property type="match status" value="1"/>
</dbReference>
<organism evidence="9 10">
    <name type="scientific">Sporolactobacillus inulinus CASD</name>
    <dbReference type="NCBI Taxonomy" id="1069536"/>
    <lineage>
        <taxon>Bacteria</taxon>
        <taxon>Bacillati</taxon>
        <taxon>Bacillota</taxon>
        <taxon>Bacilli</taxon>
        <taxon>Bacillales</taxon>
        <taxon>Sporolactobacillaceae</taxon>
        <taxon>Sporolactobacillus</taxon>
    </lineage>
</organism>
<evidence type="ECO:0000256" key="3">
    <source>
        <dbReference type="ARBA" id="ARBA00022630"/>
    </source>
</evidence>
<dbReference type="InterPro" id="IPR023753">
    <property type="entry name" value="FAD/NAD-binding_dom"/>
</dbReference>
<proteinExistence type="inferred from homology"/>
<evidence type="ECO:0000256" key="4">
    <source>
        <dbReference type="ARBA" id="ARBA00022827"/>
    </source>
</evidence>
<comment type="similarity">
    <text evidence="2">Belongs to the class-III pyridine nucleotide-disulfide oxidoreductase family.</text>
</comment>
<dbReference type="SUPFAM" id="SSF51905">
    <property type="entry name" value="FAD/NAD(P)-binding domain"/>
    <property type="match status" value="1"/>
</dbReference>
<dbReference type="OrthoDB" id="9802028at2"/>
<dbReference type="PANTHER" id="PTHR43429:SF1">
    <property type="entry name" value="NAD(P)H SULFUR OXIDOREDUCTASE (COA-DEPENDENT)"/>
    <property type="match status" value="1"/>
</dbReference>
<dbReference type="EMBL" id="AFVQ02000018">
    <property type="protein sequence ID" value="KLI03689.1"/>
    <property type="molecule type" value="Genomic_DNA"/>
</dbReference>
<evidence type="ECO:0000256" key="5">
    <source>
        <dbReference type="ARBA" id="ARBA00023002"/>
    </source>
</evidence>
<dbReference type="GO" id="GO:0016491">
    <property type="term" value="F:oxidoreductase activity"/>
    <property type="evidence" value="ECO:0007669"/>
    <property type="project" value="UniProtKB-KW"/>
</dbReference>
<keyword evidence="3" id="KW-0285">Flavoprotein</keyword>
<dbReference type="Pfam" id="PF02852">
    <property type="entry name" value="Pyr_redox_dim"/>
    <property type="match status" value="1"/>
</dbReference>
<evidence type="ECO:0000259" key="8">
    <source>
        <dbReference type="Pfam" id="PF07992"/>
    </source>
</evidence>
<dbReference type="Gene3D" id="3.50.50.60">
    <property type="entry name" value="FAD/NAD(P)-binding domain"/>
    <property type="match status" value="2"/>
</dbReference>
<dbReference type="InterPro" id="IPR036188">
    <property type="entry name" value="FAD/NAD-bd_sf"/>
</dbReference>
<dbReference type="InterPro" id="IPR050260">
    <property type="entry name" value="FAD-bd_OxRdtase"/>
</dbReference>
<evidence type="ECO:0000259" key="7">
    <source>
        <dbReference type="Pfam" id="PF02852"/>
    </source>
</evidence>
<feature type="domain" description="FAD/NAD(P)-binding" evidence="8">
    <location>
        <begin position="1"/>
        <end position="307"/>
    </location>
</feature>
<dbReference type="PRINTS" id="PR00411">
    <property type="entry name" value="PNDRDTASEI"/>
</dbReference>
<dbReference type="Pfam" id="PF07992">
    <property type="entry name" value="Pyr_redox_2"/>
    <property type="match status" value="1"/>
</dbReference>
<evidence type="ECO:0000313" key="9">
    <source>
        <dbReference type="EMBL" id="KLI03689.1"/>
    </source>
</evidence>
<dbReference type="InterPro" id="IPR016156">
    <property type="entry name" value="FAD/NAD-linked_Rdtase_dimer_sf"/>
</dbReference>
<keyword evidence="4" id="KW-0274">FAD</keyword>
<keyword evidence="5" id="KW-0560">Oxidoreductase</keyword>
<name>A0A0U1QSC1_9BACL</name>
<dbReference type="SUPFAM" id="SSF55424">
    <property type="entry name" value="FAD/NAD-linked reductases, dimerisation (C-terminal) domain"/>
    <property type="match status" value="1"/>
</dbReference>
<dbReference type="Proteomes" id="UP000035553">
    <property type="component" value="Unassembled WGS sequence"/>
</dbReference>
<dbReference type="PANTHER" id="PTHR43429">
    <property type="entry name" value="PYRIDINE NUCLEOTIDE-DISULFIDE OXIDOREDUCTASE DOMAIN-CONTAINING"/>
    <property type="match status" value="1"/>
</dbReference>
<evidence type="ECO:0000256" key="1">
    <source>
        <dbReference type="ARBA" id="ARBA00001974"/>
    </source>
</evidence>
<protein>
    <submittedName>
        <fullName evidence="9">NAD(FAD)-dependent dehydrogenase</fullName>
    </submittedName>
</protein>